<name>A0ABT6EWQ5_9SYNE</name>
<organism evidence="2 3">
    <name type="scientific">Candidatus Synechococcus calcipolaris G9</name>
    <dbReference type="NCBI Taxonomy" id="1497997"/>
    <lineage>
        <taxon>Bacteria</taxon>
        <taxon>Bacillati</taxon>
        <taxon>Cyanobacteriota</taxon>
        <taxon>Cyanophyceae</taxon>
        <taxon>Synechococcales</taxon>
        <taxon>Synechococcaceae</taxon>
        <taxon>Synechococcus</taxon>
    </lineage>
</organism>
<dbReference type="NCBIfam" id="TIGR03609">
    <property type="entry name" value="S_layer_CsaB"/>
    <property type="match status" value="1"/>
</dbReference>
<feature type="domain" description="Polysaccharide pyruvyl transferase" evidence="1">
    <location>
        <begin position="24"/>
        <end position="302"/>
    </location>
</feature>
<evidence type="ECO:0000313" key="2">
    <source>
        <dbReference type="EMBL" id="MDG2990193.1"/>
    </source>
</evidence>
<keyword evidence="2" id="KW-0808">Transferase</keyword>
<comment type="caution">
    <text evidence="2">The sequence shown here is derived from an EMBL/GenBank/DDBJ whole genome shotgun (WGS) entry which is preliminary data.</text>
</comment>
<protein>
    <submittedName>
        <fullName evidence="2">Polysaccharide pyruvyl transferase CsaB</fullName>
    </submittedName>
</protein>
<evidence type="ECO:0000313" key="3">
    <source>
        <dbReference type="Proteomes" id="UP001154265"/>
    </source>
</evidence>
<evidence type="ECO:0000259" key="1">
    <source>
        <dbReference type="Pfam" id="PF04230"/>
    </source>
</evidence>
<reference evidence="2" key="1">
    <citation type="journal article" date="2022" name="Genome Biol. Evol.">
        <title>A New Gene Family Diagnostic for Intracellular Biomineralization of Amorphous Ca Carbonates by Cyanobacteria.</title>
        <authorList>
            <person name="Benzerara K."/>
            <person name="Duprat E."/>
            <person name="Bitard-Feildel T."/>
            <person name="Caumes G."/>
            <person name="Cassier-Chauvat C."/>
            <person name="Chauvat F."/>
            <person name="Dezi M."/>
            <person name="Diop S.I."/>
            <person name="Gaschignard G."/>
            <person name="Gorgen S."/>
            <person name="Gugger M."/>
            <person name="Lopez-Garcia P."/>
            <person name="Millet M."/>
            <person name="Skouri-Panet F."/>
            <person name="Moreira D."/>
            <person name="Callebaut I."/>
        </authorList>
    </citation>
    <scope>NUCLEOTIDE SEQUENCE</scope>
    <source>
        <strain evidence="2">G9</strain>
    </source>
</reference>
<dbReference type="Proteomes" id="UP001154265">
    <property type="component" value="Unassembled WGS sequence"/>
</dbReference>
<dbReference type="EMBL" id="JAKKUT010000002">
    <property type="protein sequence ID" value="MDG2990193.1"/>
    <property type="molecule type" value="Genomic_DNA"/>
</dbReference>
<dbReference type="InterPro" id="IPR019896">
    <property type="entry name" value="Polysacch_pyruvyl_Trfase_CsaB"/>
</dbReference>
<dbReference type="PANTHER" id="PTHR36836">
    <property type="entry name" value="COLANIC ACID BIOSYNTHESIS PROTEIN WCAK"/>
    <property type="match status" value="1"/>
</dbReference>
<reference evidence="2" key="2">
    <citation type="submission" date="2022-01" db="EMBL/GenBank/DDBJ databases">
        <authorList>
            <person name="Zivanovic Y."/>
            <person name="Moreira D."/>
            <person name="Lopez-Garcia P."/>
        </authorList>
    </citation>
    <scope>NUCLEOTIDE SEQUENCE</scope>
    <source>
        <strain evidence="2">G9</strain>
    </source>
</reference>
<keyword evidence="3" id="KW-1185">Reference proteome</keyword>
<accession>A0ABT6EWQ5</accession>
<dbReference type="PANTHER" id="PTHR36836:SF1">
    <property type="entry name" value="COLANIC ACID BIOSYNTHESIS PROTEIN WCAK"/>
    <property type="match status" value="1"/>
</dbReference>
<dbReference type="GO" id="GO:0016740">
    <property type="term" value="F:transferase activity"/>
    <property type="evidence" value="ECO:0007669"/>
    <property type="project" value="UniProtKB-KW"/>
</dbReference>
<proteinExistence type="predicted"/>
<dbReference type="RefSeq" id="WP_277866108.1">
    <property type="nucleotide sequence ID" value="NZ_JAKKUT010000002.1"/>
</dbReference>
<dbReference type="InterPro" id="IPR007345">
    <property type="entry name" value="Polysacch_pyruvyl_Trfase"/>
</dbReference>
<dbReference type="Pfam" id="PF04230">
    <property type="entry name" value="PS_pyruv_trans"/>
    <property type="match status" value="1"/>
</dbReference>
<gene>
    <name evidence="2" type="primary">csaB</name>
    <name evidence="2" type="ORF">L3556_04470</name>
</gene>
<sequence>MSLSPPESSSPIRVLLCGYYGYGNGGDEALLATLLQMLPASVTPIVLTSDPTTTAALHGVDTCDRRDWRKLLKLLGQCDGFIWGGGSLIQDVTSWRSPLYYLGLMALAQGSGAITLAWGQGIGPLRSPLNQMLTKHLLKNCRAVTVRDDTSGALLTRWRIPYTQGADPVWALDGVPVSLDNLPSPRIALSLRSHRTLTPERLGVLCQALDQFQQITQAFILLLPFQKSQDLAIAEEIHAFLGDRATTKDALPSQRSQILILENPRDLKGVFATIDFAIAMRLHALIMAAAEGCPCFALSYDPKVTSLMTELNLPGLEMTELPMEPTHLAHHWTRAYSQGAIAPNQRQTLRTSALNHQRILETITTKKRAIS</sequence>